<protein>
    <submittedName>
        <fullName evidence="1">Heavy-metal-associated domain-containing protein</fullName>
    </submittedName>
</protein>
<organism evidence="1 2">
    <name type="scientific">Glycomyces rhizosphaerae</name>
    <dbReference type="NCBI Taxonomy" id="2054422"/>
    <lineage>
        <taxon>Bacteria</taxon>
        <taxon>Bacillati</taxon>
        <taxon>Actinomycetota</taxon>
        <taxon>Actinomycetes</taxon>
        <taxon>Glycomycetales</taxon>
        <taxon>Glycomycetaceae</taxon>
        <taxon>Glycomyces</taxon>
    </lineage>
</organism>
<reference evidence="2" key="1">
    <citation type="journal article" date="2019" name="Int. J. Syst. Evol. Microbiol.">
        <title>The Global Catalogue of Microorganisms (GCM) 10K type strain sequencing project: providing services to taxonomists for standard genome sequencing and annotation.</title>
        <authorList>
            <consortium name="The Broad Institute Genomics Platform"/>
            <consortium name="The Broad Institute Genome Sequencing Center for Infectious Disease"/>
            <person name="Wu L."/>
            <person name="Ma J."/>
        </authorList>
    </citation>
    <scope>NUCLEOTIDE SEQUENCE [LARGE SCALE GENOMIC DNA]</scope>
    <source>
        <strain evidence="2">CGMCC 4.7396</strain>
    </source>
</reference>
<name>A0ABV7Q4Q7_9ACTN</name>
<evidence type="ECO:0000313" key="1">
    <source>
        <dbReference type="EMBL" id="MFC3495801.1"/>
    </source>
</evidence>
<gene>
    <name evidence="1" type="ORF">ACFO8M_25250</name>
</gene>
<sequence length="85" mass="8758">MITVDYSLVAFRVSGLSAGTCGHCLAGLREELMSMVGVLAVDIAADQGKVCVIVDDLTAAECAADVLAEAGWDTEDVSGVARNHC</sequence>
<dbReference type="EMBL" id="JBHRWO010000021">
    <property type="protein sequence ID" value="MFC3495801.1"/>
    <property type="molecule type" value="Genomic_DNA"/>
</dbReference>
<evidence type="ECO:0000313" key="2">
    <source>
        <dbReference type="Proteomes" id="UP001595712"/>
    </source>
</evidence>
<keyword evidence="2" id="KW-1185">Reference proteome</keyword>
<dbReference type="InterPro" id="IPR036163">
    <property type="entry name" value="HMA_dom_sf"/>
</dbReference>
<proteinExistence type="predicted"/>
<dbReference type="Proteomes" id="UP001595712">
    <property type="component" value="Unassembled WGS sequence"/>
</dbReference>
<dbReference type="RefSeq" id="WP_387980640.1">
    <property type="nucleotide sequence ID" value="NZ_JBHRWO010000021.1"/>
</dbReference>
<dbReference type="SUPFAM" id="SSF55008">
    <property type="entry name" value="HMA, heavy metal-associated domain"/>
    <property type="match status" value="1"/>
</dbReference>
<dbReference type="Gene3D" id="3.30.70.100">
    <property type="match status" value="1"/>
</dbReference>
<comment type="caution">
    <text evidence="1">The sequence shown here is derived from an EMBL/GenBank/DDBJ whole genome shotgun (WGS) entry which is preliminary data.</text>
</comment>
<accession>A0ABV7Q4Q7</accession>